<dbReference type="PANTHER" id="PTHR45814">
    <property type="entry name" value="HISTONE-LYSINE N-METHYLTRANSFERASE SETD1"/>
    <property type="match status" value="1"/>
</dbReference>
<dbReference type="GO" id="GO:0032259">
    <property type="term" value="P:methylation"/>
    <property type="evidence" value="ECO:0007669"/>
    <property type="project" value="UniProtKB-KW"/>
</dbReference>
<dbReference type="InterPro" id="IPR044570">
    <property type="entry name" value="Set1-like"/>
</dbReference>
<evidence type="ECO:0000256" key="4">
    <source>
        <dbReference type="ARBA" id="ARBA00022691"/>
    </source>
</evidence>
<feature type="compositionally biased region" description="Basic and acidic residues" evidence="7">
    <location>
        <begin position="173"/>
        <end position="269"/>
    </location>
</feature>
<feature type="compositionally biased region" description="Low complexity" evidence="7">
    <location>
        <begin position="9"/>
        <end position="20"/>
    </location>
</feature>
<evidence type="ECO:0000256" key="1">
    <source>
        <dbReference type="ARBA" id="ARBA00004123"/>
    </source>
</evidence>
<keyword evidence="2" id="KW-0489">Methyltransferase</keyword>
<evidence type="ECO:0000256" key="3">
    <source>
        <dbReference type="ARBA" id="ARBA00022679"/>
    </source>
</evidence>
<feature type="region of interest" description="Disordered" evidence="7">
    <location>
        <begin position="1"/>
        <end position="20"/>
    </location>
</feature>
<sequence>MQMPDIRDNTLNNNTGSNNVSTLSNAKMHGNFKLLADPQLVKCGAKLYRYDGVVPGDPTYPTITPRDPRNPLVRIRARAVEPLMLLIPRFVIDSDYVGQPPAIEVTLVNLNDNIDKQFLSNMLDKCGTSDEISIYHHPTTNKHMGIARIVFESAKGARHSFKIIPEIGERSKDRNWDRDRERERDRNRSRHSSERSYDREREMREKYPTSVRQDRCFYRRRSRDISPEIPPRDQPRDKREHRYNSSKDREYRERERDRSVDINRRERASLKYNNRYTMHEHTESDVRRPSNTKTNFYSGLSGSSSHDESYGCNKCRRSLTPVPPPDYNEEAVQRKDDFKHKSVFEYDRIYSDSEEEREYQEKRKRNTEYMAQIEREFLEEQEKKTEKALDEIRDLETIVPDVDQMTRSGPGRPRKDSSRTQRKKKDSIPRMSNVKTKIATFTNALDALSRQTATFVPYEMYKARDQNEEML</sequence>
<evidence type="ECO:0000256" key="5">
    <source>
        <dbReference type="ARBA" id="ARBA00022853"/>
    </source>
</evidence>
<dbReference type="GO" id="GO:0003676">
    <property type="term" value="F:nucleic acid binding"/>
    <property type="evidence" value="ECO:0007669"/>
    <property type="project" value="InterPro"/>
</dbReference>
<organism evidence="8 9">
    <name type="scientific">Drosophila gunungcola</name>
    <name type="common">fruit fly</name>
    <dbReference type="NCBI Taxonomy" id="103775"/>
    <lineage>
        <taxon>Eukaryota</taxon>
        <taxon>Metazoa</taxon>
        <taxon>Ecdysozoa</taxon>
        <taxon>Arthropoda</taxon>
        <taxon>Hexapoda</taxon>
        <taxon>Insecta</taxon>
        <taxon>Pterygota</taxon>
        <taxon>Neoptera</taxon>
        <taxon>Endopterygota</taxon>
        <taxon>Diptera</taxon>
        <taxon>Brachycera</taxon>
        <taxon>Muscomorpha</taxon>
        <taxon>Ephydroidea</taxon>
        <taxon>Drosophilidae</taxon>
        <taxon>Drosophila</taxon>
        <taxon>Sophophora</taxon>
    </lineage>
</organism>
<keyword evidence="6" id="KW-0539">Nucleus</keyword>
<protein>
    <recommendedName>
        <fullName evidence="10">RRM domain-containing protein</fullName>
    </recommendedName>
</protein>
<keyword evidence="5" id="KW-0156">Chromatin regulator</keyword>
<dbReference type="Gene3D" id="3.30.70.330">
    <property type="match status" value="1"/>
</dbReference>
<keyword evidence="3" id="KW-0808">Transferase</keyword>
<accession>A0A9P9YBU6</accession>
<evidence type="ECO:0000313" key="8">
    <source>
        <dbReference type="EMBL" id="KAI8033810.1"/>
    </source>
</evidence>
<dbReference type="Proteomes" id="UP001059596">
    <property type="component" value="Unassembled WGS sequence"/>
</dbReference>
<evidence type="ECO:0000313" key="9">
    <source>
        <dbReference type="Proteomes" id="UP001059596"/>
    </source>
</evidence>
<comment type="caution">
    <text evidence="8">The sequence shown here is derived from an EMBL/GenBank/DDBJ whole genome shotgun (WGS) entry which is preliminary data.</text>
</comment>
<dbReference type="EMBL" id="JAMKOV010000099">
    <property type="protein sequence ID" value="KAI8033810.1"/>
    <property type="molecule type" value="Genomic_DNA"/>
</dbReference>
<keyword evidence="4" id="KW-0949">S-adenosyl-L-methionine</keyword>
<evidence type="ECO:0000256" key="2">
    <source>
        <dbReference type="ARBA" id="ARBA00022603"/>
    </source>
</evidence>
<dbReference type="InterPro" id="IPR035979">
    <property type="entry name" value="RBD_domain_sf"/>
</dbReference>
<reference evidence="8" key="1">
    <citation type="journal article" date="2023" name="Genome Biol. Evol.">
        <title>Long-read-based Genome Assembly of Drosophila gunungcola Reveals Fewer Chemosensory Genes in Flower-breeding Species.</title>
        <authorList>
            <person name="Negi A."/>
            <person name="Liao B.Y."/>
            <person name="Yeh S.D."/>
        </authorList>
    </citation>
    <scope>NUCLEOTIDE SEQUENCE</scope>
    <source>
        <strain evidence="8">Sukarami</strain>
    </source>
</reference>
<comment type="subcellular location">
    <subcellularLocation>
        <location evidence="1">Nucleus</location>
    </subcellularLocation>
</comment>
<dbReference type="SUPFAM" id="SSF54928">
    <property type="entry name" value="RNA-binding domain, RBD"/>
    <property type="match status" value="1"/>
</dbReference>
<dbReference type="GO" id="GO:0048188">
    <property type="term" value="C:Set1C/COMPASS complex"/>
    <property type="evidence" value="ECO:0007669"/>
    <property type="project" value="TreeGrafter"/>
</dbReference>
<name>A0A9P9YBU6_9MUSC</name>
<keyword evidence="9" id="KW-1185">Reference proteome</keyword>
<feature type="region of interest" description="Disordered" evidence="7">
    <location>
        <begin position="399"/>
        <end position="433"/>
    </location>
</feature>
<evidence type="ECO:0008006" key="10">
    <source>
        <dbReference type="Google" id="ProtNLM"/>
    </source>
</evidence>
<dbReference type="AlphaFoldDB" id="A0A9P9YBU6"/>
<dbReference type="PANTHER" id="PTHR45814:SF2">
    <property type="entry name" value="HISTONE-LYSINE N-METHYLTRANSFERASE SETD1"/>
    <property type="match status" value="1"/>
</dbReference>
<dbReference type="GO" id="GO:0042800">
    <property type="term" value="F:histone H3K4 methyltransferase activity"/>
    <property type="evidence" value="ECO:0007669"/>
    <property type="project" value="InterPro"/>
</dbReference>
<gene>
    <name evidence="8" type="ORF">M5D96_013431</name>
</gene>
<evidence type="ECO:0000256" key="7">
    <source>
        <dbReference type="SAM" id="MobiDB-lite"/>
    </source>
</evidence>
<feature type="non-terminal residue" evidence="8">
    <location>
        <position position="471"/>
    </location>
</feature>
<dbReference type="InterPro" id="IPR012677">
    <property type="entry name" value="Nucleotide-bd_a/b_plait_sf"/>
</dbReference>
<feature type="region of interest" description="Disordered" evidence="7">
    <location>
        <begin position="173"/>
        <end position="307"/>
    </location>
</feature>
<feature type="compositionally biased region" description="Basic and acidic residues" evidence="7">
    <location>
        <begin position="277"/>
        <end position="288"/>
    </location>
</feature>
<evidence type="ECO:0000256" key="6">
    <source>
        <dbReference type="ARBA" id="ARBA00023242"/>
    </source>
</evidence>
<proteinExistence type="predicted"/>